<feature type="region of interest" description="Disordered" evidence="1">
    <location>
        <begin position="27"/>
        <end position="65"/>
    </location>
</feature>
<protein>
    <recommendedName>
        <fullName evidence="4">Twin-arginine translocation signal domain-containing protein</fullName>
    </recommendedName>
</protein>
<dbReference type="InterPro" id="IPR019546">
    <property type="entry name" value="TAT_signal_bac_arc"/>
</dbReference>
<dbReference type="PROSITE" id="PS51318">
    <property type="entry name" value="TAT"/>
    <property type="match status" value="1"/>
</dbReference>
<organism evidence="2 3">
    <name type="scientific">Haladaptatus pallidirubidus</name>
    <dbReference type="NCBI Taxonomy" id="1008152"/>
    <lineage>
        <taxon>Archaea</taxon>
        <taxon>Methanobacteriati</taxon>
        <taxon>Methanobacteriota</taxon>
        <taxon>Stenosarchaea group</taxon>
        <taxon>Halobacteria</taxon>
        <taxon>Halobacteriales</taxon>
        <taxon>Haladaptataceae</taxon>
        <taxon>Haladaptatus</taxon>
    </lineage>
</organism>
<sequence length="65" mass="6818">MVRPSDETRRNFLKLTGVALGTAGLSGTVMSDAHSSSQQDWPMFQYDAGNTGYNPIGGDPGSGRG</sequence>
<accession>A0AAV3ULD2</accession>
<reference evidence="2 3" key="1">
    <citation type="journal article" date="2019" name="Int. J. Syst. Evol. Microbiol.">
        <title>The Global Catalogue of Microorganisms (GCM) 10K type strain sequencing project: providing services to taxonomists for standard genome sequencing and annotation.</title>
        <authorList>
            <consortium name="The Broad Institute Genomics Platform"/>
            <consortium name="The Broad Institute Genome Sequencing Center for Infectious Disease"/>
            <person name="Wu L."/>
            <person name="Ma J."/>
        </authorList>
    </citation>
    <scope>NUCLEOTIDE SEQUENCE [LARGE SCALE GENOMIC DNA]</scope>
    <source>
        <strain evidence="2 3">JCM 17504</strain>
    </source>
</reference>
<dbReference type="Proteomes" id="UP001501729">
    <property type="component" value="Unassembled WGS sequence"/>
</dbReference>
<dbReference type="InterPro" id="IPR006311">
    <property type="entry name" value="TAT_signal"/>
</dbReference>
<keyword evidence="3" id="KW-1185">Reference proteome</keyword>
<evidence type="ECO:0000313" key="3">
    <source>
        <dbReference type="Proteomes" id="UP001501729"/>
    </source>
</evidence>
<gene>
    <name evidence="2" type="ORF">GCM10025751_37470</name>
</gene>
<dbReference type="EMBL" id="BAABKX010000015">
    <property type="protein sequence ID" value="GAA5056551.1"/>
    <property type="molecule type" value="Genomic_DNA"/>
</dbReference>
<proteinExistence type="predicted"/>
<evidence type="ECO:0008006" key="4">
    <source>
        <dbReference type="Google" id="ProtNLM"/>
    </source>
</evidence>
<comment type="caution">
    <text evidence="2">The sequence shown here is derived from an EMBL/GenBank/DDBJ whole genome shotgun (WGS) entry which is preliminary data.</text>
</comment>
<evidence type="ECO:0000313" key="2">
    <source>
        <dbReference type="EMBL" id="GAA5056551.1"/>
    </source>
</evidence>
<dbReference type="NCBIfam" id="TIGR01409">
    <property type="entry name" value="TAT_signal_seq"/>
    <property type="match status" value="1"/>
</dbReference>
<dbReference type="GeneID" id="68614388"/>
<name>A0AAV3ULD2_9EURY</name>
<evidence type="ECO:0000256" key="1">
    <source>
        <dbReference type="SAM" id="MobiDB-lite"/>
    </source>
</evidence>
<dbReference type="RefSeq" id="WP_227774125.1">
    <property type="nucleotide sequence ID" value="NZ_BAABKX010000015.1"/>
</dbReference>
<dbReference type="AlphaFoldDB" id="A0AAV3ULD2"/>